<name>A0A0C9WUF8_9AGAR</name>
<dbReference type="EMBL" id="KN838934">
    <property type="protein sequence ID" value="KIJ92128.1"/>
    <property type="molecule type" value="Genomic_DNA"/>
</dbReference>
<protein>
    <submittedName>
        <fullName evidence="2">Uncharacterized protein</fullName>
    </submittedName>
</protein>
<dbReference type="AlphaFoldDB" id="A0A0C9WUF8"/>
<dbReference type="OrthoDB" id="2969099at2759"/>
<feature type="region of interest" description="Disordered" evidence="1">
    <location>
        <begin position="1"/>
        <end position="77"/>
    </location>
</feature>
<evidence type="ECO:0000256" key="1">
    <source>
        <dbReference type="SAM" id="MobiDB-lite"/>
    </source>
</evidence>
<sequence>MDVDDQNIDPGLQSKAKKVKPPVQPTRKKPGCPSKTDQKARTDPIPDDQDNIATSQFLQPVTPPRKAGKKDIHQNPG</sequence>
<keyword evidence="3" id="KW-1185">Reference proteome</keyword>
<proteinExistence type="predicted"/>
<organism evidence="2 3">
    <name type="scientific">Laccaria amethystina LaAM-08-1</name>
    <dbReference type="NCBI Taxonomy" id="1095629"/>
    <lineage>
        <taxon>Eukaryota</taxon>
        <taxon>Fungi</taxon>
        <taxon>Dikarya</taxon>
        <taxon>Basidiomycota</taxon>
        <taxon>Agaricomycotina</taxon>
        <taxon>Agaricomycetes</taxon>
        <taxon>Agaricomycetidae</taxon>
        <taxon>Agaricales</taxon>
        <taxon>Agaricineae</taxon>
        <taxon>Hydnangiaceae</taxon>
        <taxon>Laccaria</taxon>
    </lineage>
</organism>
<reference evidence="2 3" key="1">
    <citation type="submission" date="2014-04" db="EMBL/GenBank/DDBJ databases">
        <authorList>
            <consortium name="DOE Joint Genome Institute"/>
            <person name="Kuo A."/>
            <person name="Kohler A."/>
            <person name="Nagy L.G."/>
            <person name="Floudas D."/>
            <person name="Copeland A."/>
            <person name="Barry K.W."/>
            <person name="Cichocki N."/>
            <person name="Veneault-Fourrey C."/>
            <person name="LaButti K."/>
            <person name="Lindquist E.A."/>
            <person name="Lipzen A."/>
            <person name="Lundell T."/>
            <person name="Morin E."/>
            <person name="Murat C."/>
            <person name="Sun H."/>
            <person name="Tunlid A."/>
            <person name="Henrissat B."/>
            <person name="Grigoriev I.V."/>
            <person name="Hibbett D.S."/>
            <person name="Martin F."/>
            <person name="Nordberg H.P."/>
            <person name="Cantor M.N."/>
            <person name="Hua S.X."/>
        </authorList>
    </citation>
    <scope>NUCLEOTIDE SEQUENCE [LARGE SCALE GENOMIC DNA]</scope>
    <source>
        <strain evidence="2 3">LaAM-08-1</strain>
    </source>
</reference>
<dbReference type="Proteomes" id="UP000054477">
    <property type="component" value="Unassembled WGS sequence"/>
</dbReference>
<feature type="compositionally biased region" description="Basic residues" evidence="1">
    <location>
        <begin position="15"/>
        <end position="30"/>
    </location>
</feature>
<evidence type="ECO:0000313" key="2">
    <source>
        <dbReference type="EMBL" id="KIJ92128.1"/>
    </source>
</evidence>
<dbReference type="HOGENOM" id="CLU_2638440_0_0_1"/>
<accession>A0A0C9WUF8</accession>
<reference evidence="3" key="2">
    <citation type="submission" date="2015-01" db="EMBL/GenBank/DDBJ databases">
        <title>Evolutionary Origins and Diversification of the Mycorrhizal Mutualists.</title>
        <authorList>
            <consortium name="DOE Joint Genome Institute"/>
            <consortium name="Mycorrhizal Genomics Consortium"/>
            <person name="Kohler A."/>
            <person name="Kuo A."/>
            <person name="Nagy L.G."/>
            <person name="Floudas D."/>
            <person name="Copeland A."/>
            <person name="Barry K.W."/>
            <person name="Cichocki N."/>
            <person name="Veneault-Fourrey C."/>
            <person name="LaButti K."/>
            <person name="Lindquist E.A."/>
            <person name="Lipzen A."/>
            <person name="Lundell T."/>
            <person name="Morin E."/>
            <person name="Murat C."/>
            <person name="Riley R."/>
            <person name="Ohm R."/>
            <person name="Sun H."/>
            <person name="Tunlid A."/>
            <person name="Henrissat B."/>
            <person name="Grigoriev I.V."/>
            <person name="Hibbett D.S."/>
            <person name="Martin F."/>
        </authorList>
    </citation>
    <scope>NUCLEOTIDE SEQUENCE [LARGE SCALE GENOMIC DNA]</scope>
    <source>
        <strain evidence="3">LaAM-08-1</strain>
    </source>
</reference>
<evidence type="ECO:0000313" key="3">
    <source>
        <dbReference type="Proteomes" id="UP000054477"/>
    </source>
</evidence>
<gene>
    <name evidence="2" type="ORF">K443DRAFT_13824</name>
</gene>